<evidence type="ECO:0000313" key="1">
    <source>
        <dbReference type="EMBL" id="GAA5814876.1"/>
    </source>
</evidence>
<comment type="caution">
    <text evidence="1">The sequence shown here is derived from an EMBL/GenBank/DDBJ whole genome shotgun (WGS) entry which is preliminary data.</text>
</comment>
<keyword evidence="2" id="KW-1185">Reference proteome</keyword>
<protein>
    <submittedName>
        <fullName evidence="1">Uncharacterized protein</fullName>
    </submittedName>
</protein>
<dbReference type="Proteomes" id="UP001473302">
    <property type="component" value="Unassembled WGS sequence"/>
</dbReference>
<gene>
    <name evidence="1" type="ORF">MFLAVUS_008379</name>
</gene>
<evidence type="ECO:0000313" key="2">
    <source>
        <dbReference type="Proteomes" id="UP001473302"/>
    </source>
</evidence>
<dbReference type="EMBL" id="BAABUK010000023">
    <property type="protein sequence ID" value="GAA5814876.1"/>
    <property type="molecule type" value="Genomic_DNA"/>
</dbReference>
<reference evidence="1 2" key="1">
    <citation type="submission" date="2024-04" db="EMBL/GenBank/DDBJ databases">
        <title>genome sequences of Mucor flavus KT1a and Helicostylum pulchrum KT1b strains isolated from the surface of a dry-aged beef.</title>
        <authorList>
            <person name="Toyotome T."/>
            <person name="Hosono M."/>
            <person name="Torimaru M."/>
            <person name="Fukuda K."/>
            <person name="Mikami N."/>
        </authorList>
    </citation>
    <scope>NUCLEOTIDE SEQUENCE [LARGE SCALE GENOMIC DNA]</scope>
    <source>
        <strain evidence="1 2">KT1a</strain>
    </source>
</reference>
<name>A0ABP9Z723_9FUNG</name>
<accession>A0ABP9Z723</accession>
<proteinExistence type="predicted"/>
<organism evidence="1 2">
    <name type="scientific">Mucor flavus</name>
    <dbReference type="NCBI Taxonomy" id="439312"/>
    <lineage>
        <taxon>Eukaryota</taxon>
        <taxon>Fungi</taxon>
        <taxon>Fungi incertae sedis</taxon>
        <taxon>Mucoromycota</taxon>
        <taxon>Mucoromycotina</taxon>
        <taxon>Mucoromycetes</taxon>
        <taxon>Mucorales</taxon>
        <taxon>Mucorineae</taxon>
        <taxon>Mucoraceae</taxon>
        <taxon>Mucor</taxon>
    </lineage>
</organism>
<sequence length="69" mass="7587">MGVKADKQKICKADGIIHLAGHENLEVLVLEPAGAYGHNDHANITFDNSKVCICRRVQQTQTLLCTAKR</sequence>